<dbReference type="SUPFAM" id="SSF53474">
    <property type="entry name" value="alpha/beta-Hydrolases"/>
    <property type="match status" value="1"/>
</dbReference>
<gene>
    <name evidence="4" type="ORF">Asi03nite_18170</name>
</gene>
<feature type="domain" description="BD-FAE-like" evidence="3">
    <location>
        <begin position="42"/>
        <end position="257"/>
    </location>
</feature>
<sequence length="297" mass="31185">MTADTTHLPQRFRPPAPTTEGGLVHRRDAVVAEIPGFRPLALDLAAPAKPGPPRPVIVCVHGGAWLSGRNKGETPGGIAERLLDAGFAVARVTYRLSAEARFPAQLHDVKAAVRWLREHARELSLDPERVGVWGDSAGGHLASLVALTGDDPDPALSGRHGVAPVSDAVQSAVVWYGPSDLLTMAAQSHPEGVQDHDAAASPESLLLGGPVQTRPDDAAAAGPVTYVRADGPPMLLLHGAEDRVVPAAQSQELYDRLAALSGPVTLRIVPGADHCFTGTDLEPLVAESVRHFRATLS</sequence>
<dbReference type="Gene3D" id="3.40.50.1820">
    <property type="entry name" value="alpha/beta hydrolase"/>
    <property type="match status" value="1"/>
</dbReference>
<protein>
    <recommendedName>
        <fullName evidence="3">BD-FAE-like domain-containing protein</fullName>
    </recommendedName>
</protein>
<keyword evidence="1" id="KW-0378">Hydrolase</keyword>
<name>A0A919N4I9_9ACTN</name>
<dbReference type="RefSeq" id="WP_203678083.1">
    <property type="nucleotide sequence ID" value="NZ_BOMW01000018.1"/>
</dbReference>
<dbReference type="AlphaFoldDB" id="A0A919N4I9"/>
<dbReference type="PANTHER" id="PTHR48081">
    <property type="entry name" value="AB HYDROLASE SUPERFAMILY PROTEIN C4A8.06C"/>
    <property type="match status" value="1"/>
</dbReference>
<dbReference type="InterPro" id="IPR050300">
    <property type="entry name" value="GDXG_lipolytic_enzyme"/>
</dbReference>
<dbReference type="Pfam" id="PF20434">
    <property type="entry name" value="BD-FAE"/>
    <property type="match status" value="1"/>
</dbReference>
<dbReference type="Proteomes" id="UP000629619">
    <property type="component" value="Unassembled WGS sequence"/>
</dbReference>
<feature type="region of interest" description="Disordered" evidence="2">
    <location>
        <begin position="1"/>
        <end position="23"/>
    </location>
</feature>
<evidence type="ECO:0000256" key="1">
    <source>
        <dbReference type="ARBA" id="ARBA00022801"/>
    </source>
</evidence>
<dbReference type="GO" id="GO:0016787">
    <property type="term" value="F:hydrolase activity"/>
    <property type="evidence" value="ECO:0007669"/>
    <property type="project" value="UniProtKB-KW"/>
</dbReference>
<evidence type="ECO:0000256" key="2">
    <source>
        <dbReference type="SAM" id="MobiDB-lite"/>
    </source>
</evidence>
<accession>A0A919N4I9</accession>
<reference evidence="4" key="1">
    <citation type="submission" date="2021-01" db="EMBL/GenBank/DDBJ databases">
        <title>Whole genome shotgun sequence of Actinoplanes siamensis NBRC 109076.</title>
        <authorList>
            <person name="Komaki H."/>
            <person name="Tamura T."/>
        </authorList>
    </citation>
    <scope>NUCLEOTIDE SEQUENCE</scope>
    <source>
        <strain evidence="4">NBRC 109076</strain>
    </source>
</reference>
<dbReference type="InterPro" id="IPR049492">
    <property type="entry name" value="BD-FAE-like_dom"/>
</dbReference>
<dbReference type="InterPro" id="IPR029058">
    <property type="entry name" value="AB_hydrolase_fold"/>
</dbReference>
<dbReference type="PANTHER" id="PTHR48081:SF13">
    <property type="entry name" value="ALPHA_BETA HYDROLASE"/>
    <property type="match status" value="1"/>
</dbReference>
<evidence type="ECO:0000313" key="4">
    <source>
        <dbReference type="EMBL" id="GIF04279.1"/>
    </source>
</evidence>
<evidence type="ECO:0000313" key="5">
    <source>
        <dbReference type="Proteomes" id="UP000629619"/>
    </source>
</evidence>
<evidence type="ECO:0000259" key="3">
    <source>
        <dbReference type="Pfam" id="PF20434"/>
    </source>
</evidence>
<keyword evidence="5" id="KW-1185">Reference proteome</keyword>
<comment type="caution">
    <text evidence="4">The sequence shown here is derived from an EMBL/GenBank/DDBJ whole genome shotgun (WGS) entry which is preliminary data.</text>
</comment>
<proteinExistence type="predicted"/>
<organism evidence="4 5">
    <name type="scientific">Actinoplanes siamensis</name>
    <dbReference type="NCBI Taxonomy" id="1223317"/>
    <lineage>
        <taxon>Bacteria</taxon>
        <taxon>Bacillati</taxon>
        <taxon>Actinomycetota</taxon>
        <taxon>Actinomycetes</taxon>
        <taxon>Micromonosporales</taxon>
        <taxon>Micromonosporaceae</taxon>
        <taxon>Actinoplanes</taxon>
    </lineage>
</organism>
<dbReference type="EMBL" id="BOMW01000018">
    <property type="protein sequence ID" value="GIF04279.1"/>
    <property type="molecule type" value="Genomic_DNA"/>
</dbReference>